<evidence type="ECO:0000313" key="4">
    <source>
        <dbReference type="Proteomes" id="UP000028712"/>
    </source>
</evidence>
<feature type="signal peptide" evidence="1">
    <location>
        <begin position="1"/>
        <end position="19"/>
    </location>
</feature>
<dbReference type="RefSeq" id="WP_035620701.1">
    <property type="nucleotide sequence ID" value="NZ_JBEWQG010000003.1"/>
</dbReference>
<accession>A0A086AKV3</accession>
<dbReference type="EMBL" id="MUGY01000008">
    <property type="protein sequence ID" value="OXA95150.1"/>
    <property type="molecule type" value="Genomic_DNA"/>
</dbReference>
<reference evidence="3 5" key="2">
    <citation type="submission" date="2016-11" db="EMBL/GenBank/DDBJ databases">
        <title>Whole genomes of Flavobacteriaceae.</title>
        <authorList>
            <person name="Stine C."/>
            <person name="Li C."/>
            <person name="Tadesse D."/>
        </authorList>
    </citation>
    <scope>NUCLEOTIDE SEQUENCE [LARGE SCALE GENOMIC DNA]</scope>
    <source>
        <strain evidence="3 5">ATCC 29551</strain>
    </source>
</reference>
<dbReference type="eggNOG" id="ENOG502ZY9W">
    <property type="taxonomic scope" value="Bacteria"/>
</dbReference>
<organism evidence="2 4">
    <name type="scientific">Flavobacterium hydatis</name>
    <name type="common">Cytophaga aquatilis</name>
    <dbReference type="NCBI Taxonomy" id="991"/>
    <lineage>
        <taxon>Bacteria</taxon>
        <taxon>Pseudomonadati</taxon>
        <taxon>Bacteroidota</taxon>
        <taxon>Flavobacteriia</taxon>
        <taxon>Flavobacteriales</taxon>
        <taxon>Flavobacteriaceae</taxon>
        <taxon>Flavobacterium</taxon>
    </lineage>
</organism>
<gene>
    <name evidence="3" type="ORF">B0A62_09630</name>
    <name evidence="2" type="ORF">IW20_08215</name>
</gene>
<dbReference type="EMBL" id="JPRM01000010">
    <property type="protein sequence ID" value="KFF17317.1"/>
    <property type="molecule type" value="Genomic_DNA"/>
</dbReference>
<evidence type="ECO:0000313" key="5">
    <source>
        <dbReference type="Proteomes" id="UP000198424"/>
    </source>
</evidence>
<protein>
    <submittedName>
        <fullName evidence="2">Uncharacterized protein</fullName>
    </submittedName>
</protein>
<reference evidence="2 4" key="1">
    <citation type="submission" date="2014-07" db="EMBL/GenBank/DDBJ databases">
        <title>Genome of Flavobacterium hydatis DSM 2063.</title>
        <authorList>
            <person name="Pipes S.E."/>
            <person name="Stropko S.J."/>
            <person name="Newman J.D."/>
        </authorList>
    </citation>
    <scope>NUCLEOTIDE SEQUENCE [LARGE SCALE GENOMIC DNA]</scope>
    <source>
        <strain evidence="2 4">DSM 2063</strain>
    </source>
</reference>
<name>A0A086AKV3_FLAHY</name>
<dbReference type="Proteomes" id="UP000198424">
    <property type="component" value="Unassembled WGS sequence"/>
</dbReference>
<evidence type="ECO:0000313" key="3">
    <source>
        <dbReference type="EMBL" id="OXA95150.1"/>
    </source>
</evidence>
<feature type="chain" id="PRO_5001802967" evidence="1">
    <location>
        <begin position="20"/>
        <end position="70"/>
    </location>
</feature>
<dbReference type="AlphaFoldDB" id="A0A086AKV3"/>
<dbReference type="OrthoDB" id="1377321at2"/>
<evidence type="ECO:0000256" key="1">
    <source>
        <dbReference type="SAM" id="SignalP"/>
    </source>
</evidence>
<keyword evidence="5" id="KW-1185">Reference proteome</keyword>
<sequence>MTKVITVLTIALFSIGVSAQEAKPTAKKETTSKTMSKADIEKCKAKCKAEGKKCDKDMAGKDAKKCCAKK</sequence>
<proteinExistence type="predicted"/>
<keyword evidence="1" id="KW-0732">Signal</keyword>
<dbReference type="Proteomes" id="UP000028712">
    <property type="component" value="Unassembled WGS sequence"/>
</dbReference>
<comment type="caution">
    <text evidence="2">The sequence shown here is derived from an EMBL/GenBank/DDBJ whole genome shotgun (WGS) entry which is preliminary data.</text>
</comment>
<evidence type="ECO:0000313" key="2">
    <source>
        <dbReference type="EMBL" id="KFF17317.1"/>
    </source>
</evidence>